<keyword evidence="2" id="KW-0723">Serine/threonine-protein kinase</keyword>
<evidence type="ECO:0000256" key="2">
    <source>
        <dbReference type="ARBA" id="ARBA00022527"/>
    </source>
</evidence>
<evidence type="ECO:0000256" key="5">
    <source>
        <dbReference type="ARBA" id="ARBA00022777"/>
    </source>
</evidence>
<evidence type="ECO:0000256" key="7">
    <source>
        <dbReference type="ARBA" id="ARBA00047899"/>
    </source>
</evidence>
<keyword evidence="5 11" id="KW-0418">Kinase</keyword>
<dbReference type="GO" id="GO:0000245">
    <property type="term" value="P:spliceosomal complex assembly"/>
    <property type="evidence" value="ECO:0007669"/>
    <property type="project" value="TreeGrafter"/>
</dbReference>
<dbReference type="GO" id="GO:0004674">
    <property type="term" value="F:protein serine/threonine kinase activity"/>
    <property type="evidence" value="ECO:0007669"/>
    <property type="project" value="UniProtKB-KW"/>
</dbReference>
<evidence type="ECO:0000256" key="3">
    <source>
        <dbReference type="ARBA" id="ARBA00022679"/>
    </source>
</evidence>
<dbReference type="PANTHER" id="PTHR47634:SF9">
    <property type="entry name" value="PROTEIN KINASE DOMAIN-CONTAINING PROTEIN-RELATED"/>
    <property type="match status" value="1"/>
</dbReference>
<dbReference type="InterPro" id="IPR051334">
    <property type="entry name" value="SRPK"/>
</dbReference>
<feature type="binding site" evidence="9">
    <location>
        <position position="172"/>
    </location>
    <ligand>
        <name>ATP</name>
        <dbReference type="ChEBI" id="CHEBI:30616"/>
    </ligand>
</feature>
<evidence type="ECO:0000256" key="1">
    <source>
        <dbReference type="ARBA" id="ARBA00012513"/>
    </source>
</evidence>
<organism evidence="11 12">
    <name type="scientific">Lasiosphaeris hirsuta</name>
    <dbReference type="NCBI Taxonomy" id="260670"/>
    <lineage>
        <taxon>Eukaryota</taxon>
        <taxon>Fungi</taxon>
        <taxon>Dikarya</taxon>
        <taxon>Ascomycota</taxon>
        <taxon>Pezizomycotina</taxon>
        <taxon>Sordariomycetes</taxon>
        <taxon>Sordariomycetidae</taxon>
        <taxon>Sordariales</taxon>
        <taxon>Lasiosphaeriaceae</taxon>
        <taxon>Lasiosphaeris</taxon>
    </lineage>
</organism>
<dbReference type="GO" id="GO:0050684">
    <property type="term" value="P:regulation of mRNA processing"/>
    <property type="evidence" value="ECO:0007669"/>
    <property type="project" value="TreeGrafter"/>
</dbReference>
<dbReference type="PANTHER" id="PTHR47634">
    <property type="entry name" value="PROTEIN KINASE DOMAIN-CONTAINING PROTEIN-RELATED"/>
    <property type="match status" value="1"/>
</dbReference>
<dbReference type="InterPro" id="IPR000719">
    <property type="entry name" value="Prot_kinase_dom"/>
</dbReference>
<dbReference type="SUPFAM" id="SSF56112">
    <property type="entry name" value="Protein kinase-like (PK-like)"/>
    <property type="match status" value="1"/>
</dbReference>
<evidence type="ECO:0000313" key="11">
    <source>
        <dbReference type="EMBL" id="KAK0704502.1"/>
    </source>
</evidence>
<evidence type="ECO:0000259" key="10">
    <source>
        <dbReference type="PROSITE" id="PS50011"/>
    </source>
</evidence>
<comment type="catalytic activity">
    <reaction evidence="8">
        <text>L-seryl-[protein] + ATP = O-phospho-L-seryl-[protein] + ADP + H(+)</text>
        <dbReference type="Rhea" id="RHEA:17989"/>
        <dbReference type="Rhea" id="RHEA-COMP:9863"/>
        <dbReference type="Rhea" id="RHEA-COMP:11604"/>
        <dbReference type="ChEBI" id="CHEBI:15378"/>
        <dbReference type="ChEBI" id="CHEBI:29999"/>
        <dbReference type="ChEBI" id="CHEBI:30616"/>
        <dbReference type="ChEBI" id="CHEBI:83421"/>
        <dbReference type="ChEBI" id="CHEBI:456216"/>
        <dbReference type="EC" id="2.7.11.1"/>
    </reaction>
</comment>
<evidence type="ECO:0000313" key="12">
    <source>
        <dbReference type="Proteomes" id="UP001172102"/>
    </source>
</evidence>
<sequence>MGVPRRSAKFVQNISSTSYPIGFAPYLLPLCTGTFPRPPAVHPIWATTQRRTATFYHRWTSIRSKVQRQTIMPVASPRSDQGAHAAAESNISEDDDAFEFKDNGLRLKLAPFKLEHIQDYQPGGYHPIHLGDVLGDGDGYRVIHKLGSGGFATIWLARNANIQDTTKYVALKVIRADASGDDCPELIMDRLIPSESTELEEREHNAGLESICLPLEYFEIEGPNGSHLCFVYPVLGLRVSHGAFRTSDNLGKILRQVCYKVVAGLASLHAEGICHGDLTPQNILHPVTGLDGLPEGEIIKILGEPEQNPVLDASGKENSSSNGPKYLVYPVNWGKLDAKFFVQTPQIIDFGEAFEASHPPPDLGTPGPYRSPELLLNLENVAGVSSDLWALGCTLFEIRTGRKLFNLFADEYDDYLDAMCMLLGKLPEPWWSTTWESRKAVYKDEADENGRVVFVNQPEPALHTVQPSVVQEAQEPRSLLEKLEPGLEYMEGGSYRREILAEERQLFADLLGKLLQYKPEERMSAKMALDHEWFKL</sequence>
<proteinExistence type="predicted"/>
<comment type="catalytic activity">
    <reaction evidence="7">
        <text>L-threonyl-[protein] + ATP = O-phospho-L-threonyl-[protein] + ADP + H(+)</text>
        <dbReference type="Rhea" id="RHEA:46608"/>
        <dbReference type="Rhea" id="RHEA-COMP:11060"/>
        <dbReference type="Rhea" id="RHEA-COMP:11605"/>
        <dbReference type="ChEBI" id="CHEBI:15378"/>
        <dbReference type="ChEBI" id="CHEBI:30013"/>
        <dbReference type="ChEBI" id="CHEBI:30616"/>
        <dbReference type="ChEBI" id="CHEBI:61977"/>
        <dbReference type="ChEBI" id="CHEBI:456216"/>
        <dbReference type="EC" id="2.7.11.1"/>
    </reaction>
</comment>
<accession>A0AA39ZVV4</accession>
<dbReference type="Proteomes" id="UP001172102">
    <property type="component" value="Unassembled WGS sequence"/>
</dbReference>
<dbReference type="Gene3D" id="1.10.510.10">
    <property type="entry name" value="Transferase(Phosphotransferase) domain 1"/>
    <property type="match status" value="1"/>
</dbReference>
<evidence type="ECO:0000256" key="9">
    <source>
        <dbReference type="PROSITE-ProRule" id="PRU10141"/>
    </source>
</evidence>
<keyword evidence="12" id="KW-1185">Reference proteome</keyword>
<keyword evidence="3" id="KW-0808">Transferase</keyword>
<dbReference type="SMART" id="SM00220">
    <property type="entry name" value="S_TKc"/>
    <property type="match status" value="1"/>
</dbReference>
<dbReference type="EMBL" id="JAUKUA010000007">
    <property type="protein sequence ID" value="KAK0704502.1"/>
    <property type="molecule type" value="Genomic_DNA"/>
</dbReference>
<protein>
    <recommendedName>
        <fullName evidence="1">non-specific serine/threonine protein kinase</fullName>
        <ecNumber evidence="1">2.7.11.1</ecNumber>
    </recommendedName>
</protein>
<dbReference type="Pfam" id="PF00069">
    <property type="entry name" value="Pkinase"/>
    <property type="match status" value="2"/>
</dbReference>
<dbReference type="InterPro" id="IPR011009">
    <property type="entry name" value="Kinase-like_dom_sf"/>
</dbReference>
<dbReference type="PROSITE" id="PS50011">
    <property type="entry name" value="PROTEIN_KINASE_DOM"/>
    <property type="match status" value="1"/>
</dbReference>
<dbReference type="Gene3D" id="3.30.200.20">
    <property type="entry name" value="Phosphorylase Kinase, domain 1"/>
    <property type="match status" value="1"/>
</dbReference>
<dbReference type="GO" id="GO:0005524">
    <property type="term" value="F:ATP binding"/>
    <property type="evidence" value="ECO:0007669"/>
    <property type="project" value="UniProtKB-UniRule"/>
</dbReference>
<keyword evidence="4 9" id="KW-0547">Nucleotide-binding</keyword>
<gene>
    <name evidence="11" type="ORF">B0H67DRAFT_591545</name>
</gene>
<keyword evidence="6 9" id="KW-0067">ATP-binding</keyword>
<dbReference type="GO" id="GO:0005634">
    <property type="term" value="C:nucleus"/>
    <property type="evidence" value="ECO:0007669"/>
    <property type="project" value="TreeGrafter"/>
</dbReference>
<dbReference type="AlphaFoldDB" id="A0AA39ZVV4"/>
<dbReference type="InterPro" id="IPR017441">
    <property type="entry name" value="Protein_kinase_ATP_BS"/>
</dbReference>
<name>A0AA39ZVV4_9PEZI</name>
<dbReference type="PROSITE" id="PS00107">
    <property type="entry name" value="PROTEIN_KINASE_ATP"/>
    <property type="match status" value="1"/>
</dbReference>
<evidence type="ECO:0000256" key="6">
    <source>
        <dbReference type="ARBA" id="ARBA00022840"/>
    </source>
</evidence>
<dbReference type="GO" id="GO:0005737">
    <property type="term" value="C:cytoplasm"/>
    <property type="evidence" value="ECO:0007669"/>
    <property type="project" value="TreeGrafter"/>
</dbReference>
<feature type="domain" description="Protein kinase" evidence="10">
    <location>
        <begin position="140"/>
        <end position="534"/>
    </location>
</feature>
<reference evidence="11" key="1">
    <citation type="submission" date="2023-06" db="EMBL/GenBank/DDBJ databases">
        <title>Genome-scale phylogeny and comparative genomics of the fungal order Sordariales.</title>
        <authorList>
            <consortium name="Lawrence Berkeley National Laboratory"/>
            <person name="Hensen N."/>
            <person name="Bonometti L."/>
            <person name="Westerberg I."/>
            <person name="Brannstrom I.O."/>
            <person name="Guillou S."/>
            <person name="Cros-Aarteil S."/>
            <person name="Calhoun S."/>
            <person name="Haridas S."/>
            <person name="Kuo A."/>
            <person name="Mondo S."/>
            <person name="Pangilinan J."/>
            <person name="Riley R."/>
            <person name="Labutti K."/>
            <person name="Andreopoulos B."/>
            <person name="Lipzen A."/>
            <person name="Chen C."/>
            <person name="Yanf M."/>
            <person name="Daum C."/>
            <person name="Ng V."/>
            <person name="Clum A."/>
            <person name="Steindorff A."/>
            <person name="Ohm R."/>
            <person name="Martin F."/>
            <person name="Silar P."/>
            <person name="Natvig D."/>
            <person name="Lalanne C."/>
            <person name="Gautier V."/>
            <person name="Ament-Velasquez S.L."/>
            <person name="Kruys A."/>
            <person name="Hutchinson M.I."/>
            <person name="Powell A.J."/>
            <person name="Barry K."/>
            <person name="Miller A.N."/>
            <person name="Grigoriev I.V."/>
            <person name="Debuchy R."/>
            <person name="Gladieux P."/>
            <person name="Thoren M.H."/>
            <person name="Johannesson H."/>
        </authorList>
    </citation>
    <scope>NUCLEOTIDE SEQUENCE</scope>
    <source>
        <strain evidence="11">SMH4607-1</strain>
    </source>
</reference>
<dbReference type="EC" id="2.7.11.1" evidence="1"/>
<evidence type="ECO:0000256" key="4">
    <source>
        <dbReference type="ARBA" id="ARBA00022741"/>
    </source>
</evidence>
<comment type="caution">
    <text evidence="11">The sequence shown here is derived from an EMBL/GenBank/DDBJ whole genome shotgun (WGS) entry which is preliminary data.</text>
</comment>
<evidence type="ECO:0000256" key="8">
    <source>
        <dbReference type="ARBA" id="ARBA00048679"/>
    </source>
</evidence>